<evidence type="ECO:0000313" key="7">
    <source>
        <dbReference type="Proteomes" id="UP001491310"/>
    </source>
</evidence>
<keyword evidence="3 5" id="KW-1133">Transmembrane helix</keyword>
<sequence length="298" mass="30771">MTGVEFSEVDCFSADGPTDAFALQLRTGGLFVILVASAAGACLALLSRDNHLPEVFILGQAFAAGVVLATGFVHVLPDAHAALSNPCLEFSTDYPWAFTLAAFAAILTLAAEVAIAAILRAGLTPRGLDVEHTAPEDYDKEHAWAQATIMSYTLEAGIIFHSIFIGIGYGASTDLAVIRPLTGFEGLALGSSFVAAGYNRLKYALMAGAFILTTPLGVAIGLGISSSFNPNSKAALSSEGAFNSISAGILIHTALVGLLHPLFTVGQGNPPLKGWLMALAMLFALAGCGAMAIIAIWA</sequence>
<evidence type="ECO:0000256" key="4">
    <source>
        <dbReference type="ARBA" id="ARBA00023136"/>
    </source>
</evidence>
<evidence type="ECO:0008006" key="8">
    <source>
        <dbReference type="Google" id="ProtNLM"/>
    </source>
</evidence>
<evidence type="ECO:0000313" key="6">
    <source>
        <dbReference type="EMBL" id="KAK9915544.1"/>
    </source>
</evidence>
<feature type="transmembrane region" description="Helical" evidence="5">
    <location>
        <begin position="149"/>
        <end position="171"/>
    </location>
</feature>
<comment type="caution">
    <text evidence="6">The sequence shown here is derived from an EMBL/GenBank/DDBJ whole genome shotgun (WGS) entry which is preliminary data.</text>
</comment>
<accession>A0ABR2YW13</accession>
<evidence type="ECO:0000256" key="5">
    <source>
        <dbReference type="SAM" id="Phobius"/>
    </source>
</evidence>
<gene>
    <name evidence="6" type="ORF">WJX75_000544</name>
</gene>
<feature type="transmembrane region" description="Helical" evidence="5">
    <location>
        <begin position="244"/>
        <end position="263"/>
    </location>
</feature>
<keyword evidence="7" id="KW-1185">Reference proteome</keyword>
<feature type="transmembrane region" description="Helical" evidence="5">
    <location>
        <begin position="275"/>
        <end position="297"/>
    </location>
</feature>
<dbReference type="InterPro" id="IPR003689">
    <property type="entry name" value="ZIP"/>
</dbReference>
<feature type="transmembrane region" description="Helical" evidence="5">
    <location>
        <begin position="203"/>
        <end position="224"/>
    </location>
</feature>
<keyword evidence="2 5" id="KW-0812">Transmembrane</keyword>
<reference evidence="6 7" key="1">
    <citation type="journal article" date="2024" name="Nat. Commun.">
        <title>Phylogenomics reveals the evolutionary origins of lichenization in chlorophyte algae.</title>
        <authorList>
            <person name="Puginier C."/>
            <person name="Libourel C."/>
            <person name="Otte J."/>
            <person name="Skaloud P."/>
            <person name="Haon M."/>
            <person name="Grisel S."/>
            <person name="Petersen M."/>
            <person name="Berrin J.G."/>
            <person name="Delaux P.M."/>
            <person name="Dal Grande F."/>
            <person name="Keller J."/>
        </authorList>
    </citation>
    <scope>NUCLEOTIDE SEQUENCE [LARGE SCALE GENOMIC DNA]</scope>
    <source>
        <strain evidence="6 7">SAG 216-7</strain>
    </source>
</reference>
<protein>
    <recommendedName>
        <fullName evidence="8">Zinc/iron permease</fullName>
    </recommendedName>
</protein>
<feature type="transmembrane region" description="Helical" evidence="5">
    <location>
        <begin position="96"/>
        <end position="119"/>
    </location>
</feature>
<organism evidence="6 7">
    <name type="scientific">Coccomyxa subellipsoidea</name>
    <dbReference type="NCBI Taxonomy" id="248742"/>
    <lineage>
        <taxon>Eukaryota</taxon>
        <taxon>Viridiplantae</taxon>
        <taxon>Chlorophyta</taxon>
        <taxon>core chlorophytes</taxon>
        <taxon>Trebouxiophyceae</taxon>
        <taxon>Trebouxiophyceae incertae sedis</taxon>
        <taxon>Coccomyxaceae</taxon>
        <taxon>Coccomyxa</taxon>
    </lineage>
</organism>
<dbReference type="Pfam" id="PF02535">
    <property type="entry name" value="Zip"/>
    <property type="match status" value="2"/>
</dbReference>
<dbReference type="PANTHER" id="PTHR11040:SF44">
    <property type="entry name" value="PROTEIN ZNTC-RELATED"/>
    <property type="match status" value="1"/>
</dbReference>
<evidence type="ECO:0000256" key="3">
    <source>
        <dbReference type="ARBA" id="ARBA00022989"/>
    </source>
</evidence>
<dbReference type="PANTHER" id="PTHR11040">
    <property type="entry name" value="ZINC/IRON TRANSPORTER"/>
    <property type="match status" value="1"/>
</dbReference>
<feature type="transmembrane region" description="Helical" evidence="5">
    <location>
        <begin position="177"/>
        <end position="196"/>
    </location>
</feature>
<name>A0ABR2YW13_9CHLO</name>
<feature type="transmembrane region" description="Helical" evidence="5">
    <location>
        <begin position="28"/>
        <end position="46"/>
    </location>
</feature>
<feature type="transmembrane region" description="Helical" evidence="5">
    <location>
        <begin position="55"/>
        <end position="76"/>
    </location>
</feature>
<dbReference type="EMBL" id="JALJOT010000004">
    <property type="protein sequence ID" value="KAK9915544.1"/>
    <property type="molecule type" value="Genomic_DNA"/>
</dbReference>
<dbReference type="Proteomes" id="UP001491310">
    <property type="component" value="Unassembled WGS sequence"/>
</dbReference>
<keyword evidence="4 5" id="KW-0472">Membrane</keyword>
<proteinExistence type="predicted"/>
<evidence type="ECO:0000256" key="2">
    <source>
        <dbReference type="ARBA" id="ARBA00022692"/>
    </source>
</evidence>
<comment type="subcellular location">
    <subcellularLocation>
        <location evidence="1">Membrane</location>
        <topology evidence="1">Multi-pass membrane protein</topology>
    </subcellularLocation>
</comment>
<evidence type="ECO:0000256" key="1">
    <source>
        <dbReference type="ARBA" id="ARBA00004141"/>
    </source>
</evidence>